<dbReference type="OrthoDB" id="185373at2759"/>
<dbReference type="GO" id="GO:0003729">
    <property type="term" value="F:mRNA binding"/>
    <property type="evidence" value="ECO:0007669"/>
    <property type="project" value="TreeGrafter"/>
</dbReference>
<proteinExistence type="predicted"/>
<reference evidence="5" key="1">
    <citation type="submission" date="2020-11" db="EMBL/GenBank/DDBJ databases">
        <title>Kefir isolates.</title>
        <authorList>
            <person name="Marcisauskas S."/>
            <person name="Kim Y."/>
            <person name="Blasche S."/>
        </authorList>
    </citation>
    <scope>NUCLEOTIDE SEQUENCE</scope>
    <source>
        <strain evidence="5">Olga-1</strain>
    </source>
</reference>
<dbReference type="PANTHER" id="PTHR47933:SF11">
    <property type="entry name" value="PENTATRICOPEPTIDE REPEAT-CONTAINING PROTEIN 2"/>
    <property type="match status" value="1"/>
</dbReference>
<keyword evidence="2" id="KW-0677">Repeat</keyword>
<comment type="subcellular location">
    <subcellularLocation>
        <location evidence="1">Mitochondrion</location>
    </subcellularLocation>
</comment>
<evidence type="ECO:0000313" key="5">
    <source>
        <dbReference type="EMBL" id="KAG0688887.1"/>
    </source>
</evidence>
<dbReference type="Pfam" id="PF01535">
    <property type="entry name" value="PPR"/>
    <property type="match status" value="1"/>
</dbReference>
<evidence type="ECO:0000313" key="6">
    <source>
        <dbReference type="Proteomes" id="UP000697127"/>
    </source>
</evidence>
<comment type="caution">
    <text evidence="5">The sequence shown here is derived from an EMBL/GenBank/DDBJ whole genome shotgun (WGS) entry which is preliminary data.</text>
</comment>
<keyword evidence="6" id="KW-1185">Reference proteome</keyword>
<dbReference type="InterPro" id="IPR011990">
    <property type="entry name" value="TPR-like_helical_dom_sf"/>
</dbReference>
<dbReference type="AlphaFoldDB" id="A0A9P6WKV8"/>
<evidence type="ECO:0000256" key="2">
    <source>
        <dbReference type="ARBA" id="ARBA00022737"/>
    </source>
</evidence>
<evidence type="ECO:0000256" key="4">
    <source>
        <dbReference type="PROSITE-ProRule" id="PRU00708"/>
    </source>
</evidence>
<dbReference type="PANTHER" id="PTHR47933">
    <property type="entry name" value="PENTATRICOPEPTIDE REPEAT-CONTAINING PROTEIN 1, MITOCHONDRIAL"/>
    <property type="match status" value="1"/>
</dbReference>
<dbReference type="InterPro" id="IPR051240">
    <property type="entry name" value="Mito_RNA-Proc/Resp"/>
</dbReference>
<dbReference type="Gene3D" id="1.25.40.10">
    <property type="entry name" value="Tetratricopeptide repeat domain"/>
    <property type="match status" value="2"/>
</dbReference>
<accession>A0A9P6WKV8</accession>
<protein>
    <recommendedName>
        <fullName evidence="3">Mitochondrial 15S rRNA processing factor CCM1</fullName>
    </recommendedName>
</protein>
<dbReference type="GO" id="GO:0005739">
    <property type="term" value="C:mitochondrion"/>
    <property type="evidence" value="ECO:0007669"/>
    <property type="project" value="UniProtKB-SubCell"/>
</dbReference>
<evidence type="ECO:0000256" key="1">
    <source>
        <dbReference type="ARBA" id="ARBA00004173"/>
    </source>
</evidence>
<name>A0A9P6WKV8_9ASCO</name>
<feature type="repeat" description="PPR" evidence="4">
    <location>
        <begin position="150"/>
        <end position="184"/>
    </location>
</feature>
<dbReference type="Proteomes" id="UP000697127">
    <property type="component" value="Unassembled WGS sequence"/>
</dbReference>
<dbReference type="EMBL" id="PUHW01000115">
    <property type="protein sequence ID" value="KAG0688887.1"/>
    <property type="molecule type" value="Genomic_DNA"/>
</dbReference>
<organism evidence="5 6">
    <name type="scientific">Pichia californica</name>
    <dbReference type="NCBI Taxonomy" id="460514"/>
    <lineage>
        <taxon>Eukaryota</taxon>
        <taxon>Fungi</taxon>
        <taxon>Dikarya</taxon>
        <taxon>Ascomycota</taxon>
        <taxon>Saccharomycotina</taxon>
        <taxon>Pichiomycetes</taxon>
        <taxon>Pichiales</taxon>
        <taxon>Pichiaceae</taxon>
        <taxon>Pichia</taxon>
    </lineage>
</organism>
<evidence type="ECO:0000256" key="3">
    <source>
        <dbReference type="ARBA" id="ARBA00044527"/>
    </source>
</evidence>
<dbReference type="InterPro" id="IPR002885">
    <property type="entry name" value="PPR_rpt"/>
</dbReference>
<gene>
    <name evidence="5" type="ORF">C6P40_000386</name>
</gene>
<dbReference type="PROSITE" id="PS51375">
    <property type="entry name" value="PPR"/>
    <property type="match status" value="1"/>
</dbReference>
<sequence length="438" mass="51365">MSLNNRILQIRQFSNTRFLLGQKTKAKINIALTKQSIPLDKKHYEAVQIKKRKDFNNTPVKNDSAQKLLTNLLGREFKDDEIIGPNTPLTTKELDIIFKQSNIRLTYKVLGTSGRQIQDSLTVDEDVKKLLSRNDLFRAKELARLARYQGLFAYGTILQYLLNRGQINDAFEIFMNLKRRGYSLKGRLYNILISGYADSISKRNNHGNIADISHNKIEQLYRAFQKDHKEYNSELSIIHVNSLLKVFRKSKRLDLALHLYDSLKEVRTGKLRIKPDIRTYTEILRILSNAKPNELEFEDIVNRAETIFFNAQHNIHIKIDPFLVRAYVSLYAYCDDLKLRARAIIILREWFRISSIEEIKQEINIETFDKRWWDNVLNKNGTKVINNTNKLRLLSNSEINQDKRKRFDPDDAVVRMYKELCGLFKIQCTYKEKGEDVS</sequence>